<evidence type="ECO:0000256" key="9">
    <source>
        <dbReference type="PIRSR" id="PIRSR000099-4"/>
    </source>
</evidence>
<dbReference type="STRING" id="216.LS73_06955"/>
<comment type="function">
    <text evidence="5">Catalyzes the sequential NAD-dependent oxidations of L-histidinol to L-histidinaldehyde and then to L-histidine.</text>
</comment>
<feature type="active site" description="Proton acceptor" evidence="5 7">
    <location>
        <position position="343"/>
    </location>
</feature>
<name>A0A099TZP5_9HELI</name>
<feature type="binding site" evidence="5 9">
    <location>
        <position position="377"/>
    </location>
    <ligand>
        <name>Zn(2+)</name>
        <dbReference type="ChEBI" id="CHEBI:29105"/>
    </ligand>
</feature>
<evidence type="ECO:0000256" key="10">
    <source>
        <dbReference type="RuleBase" id="RU004175"/>
    </source>
</evidence>
<dbReference type="GO" id="GO:0004399">
    <property type="term" value="F:histidinol dehydrogenase activity"/>
    <property type="evidence" value="ECO:0007669"/>
    <property type="project" value="UniProtKB-UniRule"/>
</dbReference>
<evidence type="ECO:0000256" key="6">
    <source>
        <dbReference type="PIRNR" id="PIRNR000099"/>
    </source>
</evidence>
<evidence type="ECO:0000256" key="8">
    <source>
        <dbReference type="PIRSR" id="PIRSR000099-3"/>
    </source>
</evidence>
<evidence type="ECO:0000256" key="2">
    <source>
        <dbReference type="ARBA" id="ARBA00022723"/>
    </source>
</evidence>
<proteinExistence type="inferred from homology"/>
<dbReference type="GO" id="GO:0051287">
    <property type="term" value="F:NAD binding"/>
    <property type="evidence" value="ECO:0007669"/>
    <property type="project" value="InterPro"/>
</dbReference>
<dbReference type="PIRSF" id="PIRSF000099">
    <property type="entry name" value="Histidinol_dh"/>
    <property type="match status" value="1"/>
</dbReference>
<keyword evidence="14" id="KW-1185">Reference proteome</keyword>
<feature type="binding site" evidence="5 8">
    <location>
        <position position="431"/>
    </location>
    <ligand>
        <name>substrate</name>
    </ligand>
</feature>
<comment type="pathway">
    <text evidence="5">Amino-acid biosynthesis; L-histidine biosynthesis; L-histidine from 5-phospho-alpha-D-ribose 1-diphosphate: step 9/9.</text>
</comment>
<comment type="caution">
    <text evidence="5">Lacks conserved residue(s) required for the propagation of feature annotation.</text>
</comment>
<evidence type="ECO:0000256" key="3">
    <source>
        <dbReference type="ARBA" id="ARBA00022833"/>
    </source>
</evidence>
<dbReference type="Proteomes" id="UP000029922">
    <property type="component" value="Unassembled WGS sequence"/>
</dbReference>
<sequence>MIKIFDTNNPSFKQDFRTILARAKSDMYSLIPEVLSTLQDIQKRGQEAILELVKKYDKWDPESLKDLLVDRNLAEDAYKRLDSKLKISLQVAFDRIYEFHSLSKTKGFIHHDRFGNLLGMQVLPVGRAGIYVPGGKAFYPSSLLMNAIPAKVAGVKEIIMTTPTPNNQISQILLASIHLCDIQECYKVGGVGAIGMLAYGINDDNTHNNMLGDSNSDVFQKVDCISGPGNIFVAAAKKLVFGDVNIDMIAGPSEIGIIADSSGNPNYIAIDMLSQAEHDEMASALLITDDSNLAKEVAKLIDNKLKSLPRKDIASASIDNRGAIIMVNNLEQAAYLMNQIAPEHLEIITQNPYSLLPLIKAAGAIFLGHYTPEAIGDYLAGPNHTLPTGGSARFFSPLGVQHFCTNSSIISFSKNGLENLAQDCANLANQEGLEAHRLSVLSRLKT</sequence>
<evidence type="ECO:0000313" key="12">
    <source>
        <dbReference type="EMBL" id="TLE00433.1"/>
    </source>
</evidence>
<comment type="similarity">
    <text evidence="1 5 6 10">Belongs to the histidinol dehydrogenase family.</text>
</comment>
<dbReference type="InterPro" id="IPR016161">
    <property type="entry name" value="Ald_DH/histidinol_DH"/>
</dbReference>
<comment type="catalytic activity">
    <reaction evidence="5">
        <text>L-histidinol + 2 NAD(+) + H2O = L-histidine + 2 NADH + 3 H(+)</text>
        <dbReference type="Rhea" id="RHEA:20641"/>
        <dbReference type="ChEBI" id="CHEBI:15377"/>
        <dbReference type="ChEBI" id="CHEBI:15378"/>
        <dbReference type="ChEBI" id="CHEBI:57540"/>
        <dbReference type="ChEBI" id="CHEBI:57595"/>
        <dbReference type="ChEBI" id="CHEBI:57699"/>
        <dbReference type="ChEBI" id="CHEBI:57945"/>
        <dbReference type="EC" id="1.1.1.23"/>
    </reaction>
</comment>
<dbReference type="Pfam" id="PF00815">
    <property type="entry name" value="Histidinol_dh"/>
    <property type="match status" value="1"/>
</dbReference>
<reference evidence="12 13" key="1">
    <citation type="journal article" date="2014" name="Genome Announc.">
        <title>Draft genome sequences of eight enterohepatic helicobacter species isolated from both laboratory and wild rodents.</title>
        <authorList>
            <person name="Sheh A."/>
            <person name="Shen Z."/>
            <person name="Fox J.G."/>
        </authorList>
    </citation>
    <scope>NUCLEOTIDE SEQUENCE [LARGE SCALE GENOMIC DNA]</scope>
    <source>
        <strain evidence="12 13">ST1</strain>
    </source>
</reference>
<dbReference type="PRINTS" id="PR00083">
    <property type="entry name" value="HOLDHDRGNASE"/>
</dbReference>
<dbReference type="SUPFAM" id="SSF53720">
    <property type="entry name" value="ALDH-like"/>
    <property type="match status" value="1"/>
</dbReference>
<dbReference type="Gene3D" id="3.40.50.1980">
    <property type="entry name" value="Nitrogenase molybdenum iron protein domain"/>
    <property type="match status" value="2"/>
</dbReference>
<feature type="binding site" evidence="5 9">
    <location>
        <position position="275"/>
    </location>
    <ligand>
        <name>Zn(2+)</name>
        <dbReference type="ChEBI" id="CHEBI:29105"/>
    </ligand>
</feature>
<keyword evidence="4 5" id="KW-0560">Oxidoreductase</keyword>
<dbReference type="InterPro" id="IPR022695">
    <property type="entry name" value="Histidinol_DH_monofunct"/>
</dbReference>
<dbReference type="Proteomes" id="UP000255139">
    <property type="component" value="Unassembled WGS sequence"/>
</dbReference>
<dbReference type="PANTHER" id="PTHR21256:SF2">
    <property type="entry name" value="HISTIDINE BIOSYNTHESIS TRIFUNCTIONAL PROTEIN"/>
    <property type="match status" value="1"/>
</dbReference>
<keyword evidence="5" id="KW-0368">Histidine biosynthesis</keyword>
<dbReference type="HAMAP" id="MF_01024">
    <property type="entry name" value="HisD"/>
    <property type="match status" value="1"/>
</dbReference>
<dbReference type="GO" id="GO:0008270">
    <property type="term" value="F:zinc ion binding"/>
    <property type="evidence" value="ECO:0007669"/>
    <property type="project" value="UniProtKB-UniRule"/>
</dbReference>
<keyword evidence="2 5" id="KW-0479">Metal-binding</keyword>
<evidence type="ECO:0000256" key="4">
    <source>
        <dbReference type="ARBA" id="ARBA00023002"/>
    </source>
</evidence>
<evidence type="ECO:0000256" key="1">
    <source>
        <dbReference type="ARBA" id="ARBA00010178"/>
    </source>
</evidence>
<comment type="cofactor">
    <cofactor evidence="5 9">
        <name>Zn(2+)</name>
        <dbReference type="ChEBI" id="CHEBI:29105"/>
    </cofactor>
    <text evidence="5 9">Binds 1 zinc ion per subunit.</text>
</comment>
<keyword evidence="3 5" id="KW-0862">Zinc</keyword>
<feature type="binding site" evidence="5 8">
    <location>
        <position position="344"/>
    </location>
    <ligand>
        <name>substrate</name>
    </ligand>
</feature>
<feature type="binding site" evidence="5 8">
    <location>
        <position position="436"/>
    </location>
    <ligand>
        <name>substrate</name>
    </ligand>
</feature>
<accession>A0A099TZP5</accession>
<dbReference type="Gene3D" id="1.20.5.1300">
    <property type="match status" value="1"/>
</dbReference>
<dbReference type="CDD" id="cd06572">
    <property type="entry name" value="Histidinol_dh"/>
    <property type="match status" value="1"/>
</dbReference>
<feature type="binding site" evidence="5 8">
    <location>
        <position position="278"/>
    </location>
    <ligand>
        <name>substrate</name>
    </ligand>
</feature>
<dbReference type="EMBL" id="JRPD02000007">
    <property type="protein sequence ID" value="TLE00433.1"/>
    <property type="molecule type" value="Genomic_DNA"/>
</dbReference>
<dbReference type="UniPathway" id="UPA00031">
    <property type="reaction ID" value="UER00014"/>
</dbReference>
<dbReference type="EC" id="1.1.1.23" evidence="5"/>
<organism evidence="11 14">
    <name type="scientific">Helicobacter muridarum</name>
    <dbReference type="NCBI Taxonomy" id="216"/>
    <lineage>
        <taxon>Bacteria</taxon>
        <taxon>Pseudomonadati</taxon>
        <taxon>Campylobacterota</taxon>
        <taxon>Epsilonproteobacteria</taxon>
        <taxon>Campylobacterales</taxon>
        <taxon>Helicobacteraceae</taxon>
        <taxon>Helicobacter</taxon>
    </lineage>
</organism>
<feature type="binding site" evidence="5 9">
    <location>
        <position position="436"/>
    </location>
    <ligand>
        <name>Zn(2+)</name>
        <dbReference type="ChEBI" id="CHEBI:29105"/>
    </ligand>
</feature>
<feature type="binding site" evidence="5 8">
    <location>
        <position position="275"/>
    </location>
    <ligand>
        <name>substrate</name>
    </ligand>
</feature>
<evidence type="ECO:0000313" key="13">
    <source>
        <dbReference type="Proteomes" id="UP000029922"/>
    </source>
</evidence>
<protein>
    <recommendedName>
        <fullName evidence="5">Histidinol dehydrogenase</fullName>
        <shortName evidence="5">HDH</shortName>
        <ecNumber evidence="5">1.1.1.23</ecNumber>
    </recommendedName>
</protein>
<dbReference type="AlphaFoldDB" id="A0A099TZP5"/>
<dbReference type="FunFam" id="3.40.50.1980:FF:000001">
    <property type="entry name" value="Histidinol dehydrogenase"/>
    <property type="match status" value="1"/>
</dbReference>
<dbReference type="RefSeq" id="WP_034558510.1">
    <property type="nucleotide sequence ID" value="NZ_FZML01000020.1"/>
</dbReference>
<reference evidence="11 14" key="2">
    <citation type="submission" date="2018-06" db="EMBL/GenBank/DDBJ databases">
        <authorList>
            <consortium name="Pathogen Informatics"/>
            <person name="Doyle S."/>
        </authorList>
    </citation>
    <scope>NUCLEOTIDE SEQUENCE [LARGE SCALE GENOMIC DNA]</scope>
    <source>
        <strain evidence="11 14">NCTC12714</strain>
    </source>
</reference>
<dbReference type="PANTHER" id="PTHR21256">
    <property type="entry name" value="HISTIDINOL DEHYDROGENASE HDH"/>
    <property type="match status" value="1"/>
</dbReference>
<feature type="active site" description="Proton acceptor" evidence="5 7">
    <location>
        <position position="344"/>
    </location>
</feature>
<dbReference type="EMBL" id="UGJE01000002">
    <property type="protein sequence ID" value="STQ86403.1"/>
    <property type="molecule type" value="Genomic_DNA"/>
</dbReference>
<feature type="binding site" evidence="5 8">
    <location>
        <position position="377"/>
    </location>
    <ligand>
        <name>substrate</name>
    </ligand>
</feature>
<evidence type="ECO:0000313" key="11">
    <source>
        <dbReference type="EMBL" id="STQ86403.1"/>
    </source>
</evidence>
<gene>
    <name evidence="5 11" type="primary">hisD</name>
    <name evidence="12" type="ORF">LS73_004415</name>
    <name evidence="11" type="ORF">NCTC12714_01210</name>
</gene>
<evidence type="ECO:0000313" key="14">
    <source>
        <dbReference type="Proteomes" id="UP000255139"/>
    </source>
</evidence>
<dbReference type="NCBIfam" id="TIGR00069">
    <property type="entry name" value="hisD"/>
    <property type="match status" value="1"/>
</dbReference>
<feature type="binding site" evidence="5 8">
    <location>
        <position position="253"/>
    </location>
    <ligand>
        <name>substrate</name>
    </ligand>
</feature>
<dbReference type="GO" id="GO:0005829">
    <property type="term" value="C:cytosol"/>
    <property type="evidence" value="ECO:0007669"/>
    <property type="project" value="TreeGrafter"/>
</dbReference>
<evidence type="ECO:0000256" key="7">
    <source>
        <dbReference type="PIRSR" id="PIRSR000099-1"/>
    </source>
</evidence>
<feature type="binding site" evidence="5 9">
    <location>
        <position position="278"/>
    </location>
    <ligand>
        <name>Zn(2+)</name>
        <dbReference type="ChEBI" id="CHEBI:29105"/>
    </ligand>
</feature>
<dbReference type="GO" id="GO:0000105">
    <property type="term" value="P:L-histidine biosynthetic process"/>
    <property type="evidence" value="ECO:0007669"/>
    <property type="project" value="UniProtKB-UniRule"/>
</dbReference>
<dbReference type="InterPro" id="IPR012131">
    <property type="entry name" value="Hstdl_DH"/>
</dbReference>
<keyword evidence="5" id="KW-0520">NAD</keyword>
<dbReference type="OrthoDB" id="9805269at2"/>
<keyword evidence="5" id="KW-0028">Amino-acid biosynthesis</keyword>
<evidence type="ECO:0000256" key="5">
    <source>
        <dbReference type="HAMAP-Rule" id="MF_01024"/>
    </source>
</evidence>